<evidence type="ECO:0000313" key="3">
    <source>
        <dbReference type="Proteomes" id="UP000186817"/>
    </source>
</evidence>
<proteinExistence type="predicted"/>
<accession>A0A1Q9CHC3</accession>
<dbReference type="EMBL" id="LSRX01001203">
    <property type="protein sequence ID" value="OLP82338.1"/>
    <property type="molecule type" value="Genomic_DNA"/>
</dbReference>
<feature type="compositionally biased region" description="Low complexity" evidence="1">
    <location>
        <begin position="91"/>
        <end position="107"/>
    </location>
</feature>
<dbReference type="OrthoDB" id="10661575at2759"/>
<organism evidence="2 3">
    <name type="scientific">Symbiodinium microadriaticum</name>
    <name type="common">Dinoflagellate</name>
    <name type="synonym">Zooxanthella microadriatica</name>
    <dbReference type="NCBI Taxonomy" id="2951"/>
    <lineage>
        <taxon>Eukaryota</taxon>
        <taxon>Sar</taxon>
        <taxon>Alveolata</taxon>
        <taxon>Dinophyceae</taxon>
        <taxon>Suessiales</taxon>
        <taxon>Symbiodiniaceae</taxon>
        <taxon>Symbiodinium</taxon>
    </lineage>
</organism>
<reference evidence="2 3" key="1">
    <citation type="submission" date="2016-02" db="EMBL/GenBank/DDBJ databases">
        <title>Genome analysis of coral dinoflagellate symbionts highlights evolutionary adaptations to a symbiotic lifestyle.</title>
        <authorList>
            <person name="Aranda M."/>
            <person name="Li Y."/>
            <person name="Liew Y.J."/>
            <person name="Baumgarten S."/>
            <person name="Simakov O."/>
            <person name="Wilson M."/>
            <person name="Piel J."/>
            <person name="Ashoor H."/>
            <person name="Bougouffa S."/>
            <person name="Bajic V.B."/>
            <person name="Ryu T."/>
            <person name="Ravasi T."/>
            <person name="Bayer T."/>
            <person name="Micklem G."/>
            <person name="Kim H."/>
            <person name="Bhak J."/>
            <person name="Lajeunesse T.C."/>
            <person name="Voolstra C.R."/>
        </authorList>
    </citation>
    <scope>NUCLEOTIDE SEQUENCE [LARGE SCALE GENOMIC DNA]</scope>
    <source>
        <strain evidence="2 3">CCMP2467</strain>
    </source>
</reference>
<gene>
    <name evidence="2" type="ORF">AK812_SmicGene37019</name>
</gene>
<feature type="region of interest" description="Disordered" evidence="1">
    <location>
        <begin position="91"/>
        <end position="149"/>
    </location>
</feature>
<evidence type="ECO:0000256" key="1">
    <source>
        <dbReference type="SAM" id="MobiDB-lite"/>
    </source>
</evidence>
<evidence type="ECO:0000313" key="2">
    <source>
        <dbReference type="EMBL" id="OLP82338.1"/>
    </source>
</evidence>
<protein>
    <submittedName>
        <fullName evidence="2">Uncharacterized protein</fullName>
    </submittedName>
</protein>
<sequence>MKTTSHSTLTSQTTVHDRRNFSGVTDDVTPCSCNKYLVGDGNCGTAGAVDHRTRRRVTAFLLGHPRFLDAGLVQRIMEELCGGAIPDNNLGAARPAATPGPTGNGNPEPAPHTSEPSNNTGDYAAIPPSGPVGGGPTVRLTVGPDADSPPSVLELTCGALQLPIADGNTGP</sequence>
<name>A0A1Q9CHC3_SYMMI</name>
<dbReference type="Proteomes" id="UP000186817">
    <property type="component" value="Unassembled WGS sequence"/>
</dbReference>
<comment type="caution">
    <text evidence="2">The sequence shown here is derived from an EMBL/GenBank/DDBJ whole genome shotgun (WGS) entry which is preliminary data.</text>
</comment>
<keyword evidence="3" id="KW-1185">Reference proteome</keyword>
<dbReference type="AlphaFoldDB" id="A0A1Q9CHC3"/>